<feature type="transmembrane region" description="Helical" evidence="1">
    <location>
        <begin position="43"/>
        <end position="69"/>
    </location>
</feature>
<dbReference type="Proteomes" id="UP000253647">
    <property type="component" value="Unassembled WGS sequence"/>
</dbReference>
<dbReference type="AlphaFoldDB" id="A0A368X607"/>
<organism evidence="2 3">
    <name type="scientific">Marinobacter nauticus</name>
    <name type="common">Marinobacter hydrocarbonoclasticus</name>
    <name type="synonym">Marinobacter aquaeolei</name>
    <dbReference type="NCBI Taxonomy" id="2743"/>
    <lineage>
        <taxon>Bacteria</taxon>
        <taxon>Pseudomonadati</taxon>
        <taxon>Pseudomonadota</taxon>
        <taxon>Gammaproteobacteria</taxon>
        <taxon>Pseudomonadales</taxon>
        <taxon>Marinobacteraceae</taxon>
        <taxon>Marinobacter</taxon>
    </lineage>
</organism>
<evidence type="ECO:0000313" key="3">
    <source>
        <dbReference type="Proteomes" id="UP000253647"/>
    </source>
</evidence>
<accession>A0A368X607</accession>
<keyword evidence="1" id="KW-0812">Transmembrane</keyword>
<dbReference type="EMBL" id="QPJI01000019">
    <property type="protein sequence ID" value="RCW63255.1"/>
    <property type="molecule type" value="Genomic_DNA"/>
</dbReference>
<evidence type="ECO:0000256" key="1">
    <source>
        <dbReference type="SAM" id="Phobius"/>
    </source>
</evidence>
<keyword evidence="1" id="KW-0472">Membrane</keyword>
<comment type="caution">
    <text evidence="2">The sequence shown here is derived from an EMBL/GenBank/DDBJ whole genome shotgun (WGS) entry which is preliminary data.</text>
</comment>
<feature type="transmembrane region" description="Helical" evidence="1">
    <location>
        <begin position="14"/>
        <end position="37"/>
    </location>
</feature>
<keyword evidence="1" id="KW-1133">Transmembrane helix</keyword>
<reference evidence="2 3" key="1">
    <citation type="submission" date="2018-07" db="EMBL/GenBank/DDBJ databases">
        <title>Freshwater and sediment microbial communities from various areas in North America, analyzing microbe dynamics in response to fracking.</title>
        <authorList>
            <person name="Lamendella R."/>
        </authorList>
    </citation>
    <scope>NUCLEOTIDE SEQUENCE [LARGE SCALE GENOMIC DNA]</scope>
    <source>
        <strain evidence="2 3">105B</strain>
    </source>
</reference>
<sequence length="79" mass="8735">MRDLEKKINRLQKVLMNAGIFVLICVVLAGLVDYFVFNEKALPIIRVGAGLGLAMTIGSVALVILESVCNRFISRKSKR</sequence>
<name>A0A368X607_MARNT</name>
<proteinExistence type="predicted"/>
<gene>
    <name evidence="2" type="ORF">DET61_11922</name>
</gene>
<protein>
    <submittedName>
        <fullName evidence="2">Uncharacterized protein</fullName>
    </submittedName>
</protein>
<evidence type="ECO:0000313" key="2">
    <source>
        <dbReference type="EMBL" id="RCW63255.1"/>
    </source>
</evidence>